<evidence type="ECO:0000313" key="2">
    <source>
        <dbReference type="EMBL" id="MFC6663669.1"/>
    </source>
</evidence>
<gene>
    <name evidence="2" type="primary">pilO</name>
    <name evidence="2" type="ORF">ACFP90_27020</name>
</gene>
<dbReference type="EMBL" id="JBHSWB010000004">
    <property type="protein sequence ID" value="MFC6663669.1"/>
    <property type="molecule type" value="Genomic_DNA"/>
</dbReference>
<keyword evidence="3" id="KW-1185">Reference proteome</keyword>
<dbReference type="RefSeq" id="WP_380059315.1">
    <property type="nucleotide sequence ID" value="NZ_JBHSWB010000004.1"/>
</dbReference>
<dbReference type="InterPro" id="IPR014717">
    <property type="entry name" value="Transl_elong_EF1B/ribsomal_bS6"/>
</dbReference>
<dbReference type="Proteomes" id="UP001596317">
    <property type="component" value="Unassembled WGS sequence"/>
</dbReference>
<feature type="region of interest" description="Disordered" evidence="1">
    <location>
        <begin position="174"/>
        <end position="228"/>
    </location>
</feature>
<comment type="caution">
    <text evidence="2">The sequence shown here is derived from an EMBL/GenBank/DDBJ whole genome shotgun (WGS) entry which is preliminary data.</text>
</comment>
<name>A0ABW1ZRS6_9DEIO</name>
<evidence type="ECO:0000256" key="1">
    <source>
        <dbReference type="SAM" id="MobiDB-lite"/>
    </source>
</evidence>
<dbReference type="Pfam" id="PF04350">
    <property type="entry name" value="PilO"/>
    <property type="match status" value="1"/>
</dbReference>
<dbReference type="Gene3D" id="3.30.70.60">
    <property type="match status" value="1"/>
</dbReference>
<protein>
    <submittedName>
        <fullName evidence="2">Type 4a pilus biogenesis protein PilO</fullName>
    </submittedName>
</protein>
<proteinExistence type="predicted"/>
<reference evidence="3" key="1">
    <citation type="journal article" date="2019" name="Int. J. Syst. Evol. Microbiol.">
        <title>The Global Catalogue of Microorganisms (GCM) 10K type strain sequencing project: providing services to taxonomists for standard genome sequencing and annotation.</title>
        <authorList>
            <consortium name="The Broad Institute Genomics Platform"/>
            <consortium name="The Broad Institute Genome Sequencing Center for Infectious Disease"/>
            <person name="Wu L."/>
            <person name="Ma J."/>
        </authorList>
    </citation>
    <scope>NUCLEOTIDE SEQUENCE [LARGE SCALE GENOMIC DNA]</scope>
    <source>
        <strain evidence="3">CCUG 63830</strain>
    </source>
</reference>
<accession>A0ABW1ZRS6</accession>
<dbReference type="InterPro" id="IPR007445">
    <property type="entry name" value="PilO"/>
</dbReference>
<evidence type="ECO:0000313" key="3">
    <source>
        <dbReference type="Proteomes" id="UP001596317"/>
    </source>
</evidence>
<sequence length="228" mass="24446">MTASTQRLALLALIVLLGGWLTFTQVRHYLSAREALIQAQILQTETQTRADQLPIEEARAKTLATEAQDLNAVLPEREQLGGLLRELRLLAAQHGLRVKGINRQAATSPLPGITAISLAMTLDGTYPGLQAYLDALGALDRAVTVTRGVLSRTADNLDVSLQIVAYARNIPPAPTPAPTTALPPQEPHEVSTAPPSPCRLRRAGGCGRRDCPGHAQHAAVQGSRRNTR</sequence>
<organism evidence="2 3">
    <name type="scientific">Deinococcus multiflagellatus</name>
    <dbReference type="NCBI Taxonomy" id="1656887"/>
    <lineage>
        <taxon>Bacteria</taxon>
        <taxon>Thermotogati</taxon>
        <taxon>Deinococcota</taxon>
        <taxon>Deinococci</taxon>
        <taxon>Deinococcales</taxon>
        <taxon>Deinococcaceae</taxon>
        <taxon>Deinococcus</taxon>
    </lineage>
</organism>